<dbReference type="GO" id="GO:0016491">
    <property type="term" value="F:oxidoreductase activity"/>
    <property type="evidence" value="ECO:0007669"/>
    <property type="project" value="InterPro"/>
</dbReference>
<dbReference type="CDD" id="cd06193">
    <property type="entry name" value="siderophore_interacting"/>
    <property type="match status" value="1"/>
</dbReference>
<dbReference type="Pfam" id="PF04954">
    <property type="entry name" value="SIP"/>
    <property type="match status" value="1"/>
</dbReference>
<dbReference type="InterPro" id="IPR012967">
    <property type="entry name" value="COMT_dimerisation"/>
</dbReference>
<evidence type="ECO:0000313" key="3">
    <source>
        <dbReference type="Proteomes" id="UP000315730"/>
    </source>
</evidence>
<dbReference type="InterPro" id="IPR013113">
    <property type="entry name" value="SIP_FAD-bd"/>
</dbReference>
<comment type="caution">
    <text evidence="2">The sequence shown here is derived from an EMBL/GenBank/DDBJ whole genome shotgun (WGS) entry which is preliminary data.</text>
</comment>
<name>A0A4Y4D264_KOCVA</name>
<keyword evidence="3" id="KW-1185">Reference proteome</keyword>
<dbReference type="STRING" id="1272.GCA_900014985_01302"/>
<evidence type="ECO:0000259" key="1">
    <source>
        <dbReference type="PROSITE" id="PS51384"/>
    </source>
</evidence>
<dbReference type="Gene3D" id="2.40.30.10">
    <property type="entry name" value="Translation factors"/>
    <property type="match status" value="1"/>
</dbReference>
<dbReference type="GO" id="GO:0046983">
    <property type="term" value="F:protein dimerization activity"/>
    <property type="evidence" value="ECO:0007669"/>
    <property type="project" value="InterPro"/>
</dbReference>
<dbReference type="SUPFAM" id="SSF46785">
    <property type="entry name" value="Winged helix' DNA-binding domain"/>
    <property type="match status" value="1"/>
</dbReference>
<dbReference type="SUPFAM" id="SSF63380">
    <property type="entry name" value="Riboflavin synthase domain-like"/>
    <property type="match status" value="1"/>
</dbReference>
<dbReference type="Pfam" id="PF08021">
    <property type="entry name" value="FAD_binding_9"/>
    <property type="match status" value="1"/>
</dbReference>
<dbReference type="InterPro" id="IPR039261">
    <property type="entry name" value="FNR_nucleotide-bd"/>
</dbReference>
<dbReference type="Gene3D" id="1.10.10.10">
    <property type="entry name" value="Winged helix-like DNA-binding domain superfamily/Winged helix DNA-binding domain"/>
    <property type="match status" value="1"/>
</dbReference>
<dbReference type="InterPro" id="IPR036388">
    <property type="entry name" value="WH-like_DNA-bd_sf"/>
</dbReference>
<dbReference type="InterPro" id="IPR017927">
    <property type="entry name" value="FAD-bd_FR_type"/>
</dbReference>
<dbReference type="Gene3D" id="1.10.287.1350">
    <property type="match status" value="1"/>
</dbReference>
<dbReference type="Pfam" id="PF08100">
    <property type="entry name" value="Dimerisation"/>
    <property type="match status" value="1"/>
</dbReference>
<gene>
    <name evidence="2" type="ORF">KVA01_14400</name>
</gene>
<protein>
    <recommendedName>
        <fullName evidence="1">FAD-binding FR-type domain-containing protein</fullName>
    </recommendedName>
</protein>
<dbReference type="OrthoDB" id="9814826at2"/>
<sequence>MQRTTRETTVYPIAIRELQVQRVEDLSPHMRRVVLGGPGLDDHERNGVAIPPFRSTGFDDDVKIIVPDPVTGLCPIPEPQPGGTVAWSEESVALARTYTVRSVDPETGEIAMDFVLHGTGLASGWARRVTPGESVYVAGPKASTAAPTDVDWMLLAGDDTALPAIARALEDLPRGTRVHAVVEVATAADRIELRSDADVSLTWAVRENGEDLVSAVQGIEWWPGEAFAWVAGEALGIKPLRRWLREERGVTREHTDISGYWRRRDVVSVADSPDVVDVGATGPSAEARLHELTELTPALVVRSAIALGVFSHVDDGAASVPELARALDLPEDSVQRLVRALRVYDLLSEDAEGRLGLTEMGVLLADPESRTVRSISRAATVRELALAGLDRALATGSAVPVDTAGRYWDERCAQDTALAAEADDHVAEEAWFTAPAIPAAVGLDGSATVVFAGPGCGVYADETMRRVPGLRAVLAGSETEVRRGLADVAAVRREHVATLVTPVPGDVPDGTDTLLLLDPFASLPGTEHADVLRRAVERARRVVVVSALVDHENPDEYDVEEDLRRLCLSGGEIPTRRRLSALAADAGAIVHDVSAVGWGVWAVELRPLTGTV</sequence>
<accession>A0A4Y4D264</accession>
<dbReference type="InterPro" id="IPR039374">
    <property type="entry name" value="SIP_fam"/>
</dbReference>
<evidence type="ECO:0000313" key="2">
    <source>
        <dbReference type="EMBL" id="GEC99285.1"/>
    </source>
</evidence>
<dbReference type="PANTHER" id="PTHR30157:SF0">
    <property type="entry name" value="NADPH-DEPENDENT FERRIC-CHELATE REDUCTASE"/>
    <property type="match status" value="1"/>
</dbReference>
<reference evidence="2 3" key="1">
    <citation type="submission" date="2019-06" db="EMBL/GenBank/DDBJ databases">
        <title>Whole genome shotgun sequence of Kocuria varians NBRC 15358.</title>
        <authorList>
            <person name="Hosoyama A."/>
            <person name="Uohara A."/>
            <person name="Ohji S."/>
            <person name="Ichikawa N."/>
        </authorList>
    </citation>
    <scope>NUCLEOTIDE SEQUENCE [LARGE SCALE GENOMIC DNA]</scope>
    <source>
        <strain evidence="2 3">NBRC 15358</strain>
    </source>
</reference>
<proteinExistence type="predicted"/>
<dbReference type="Proteomes" id="UP000315730">
    <property type="component" value="Unassembled WGS sequence"/>
</dbReference>
<feature type="domain" description="FAD-binding FR-type" evidence="1">
    <location>
        <begin position="13"/>
        <end position="147"/>
    </location>
</feature>
<dbReference type="InterPro" id="IPR036390">
    <property type="entry name" value="WH_DNA-bd_sf"/>
</dbReference>
<dbReference type="AlphaFoldDB" id="A0A4Y4D264"/>
<organism evidence="2 3">
    <name type="scientific">Kocuria varians</name>
    <name type="common">Micrococcus varians</name>
    <dbReference type="NCBI Taxonomy" id="1272"/>
    <lineage>
        <taxon>Bacteria</taxon>
        <taxon>Bacillati</taxon>
        <taxon>Actinomycetota</taxon>
        <taxon>Actinomycetes</taxon>
        <taxon>Micrococcales</taxon>
        <taxon>Micrococcaceae</taxon>
        <taxon>Kocuria</taxon>
    </lineage>
</organism>
<dbReference type="InterPro" id="IPR007037">
    <property type="entry name" value="SIP_rossman_dom"/>
</dbReference>
<dbReference type="PROSITE" id="PS51384">
    <property type="entry name" value="FAD_FR"/>
    <property type="match status" value="1"/>
</dbReference>
<dbReference type="PANTHER" id="PTHR30157">
    <property type="entry name" value="FERRIC REDUCTASE, NADPH-DEPENDENT"/>
    <property type="match status" value="1"/>
</dbReference>
<dbReference type="InterPro" id="IPR017938">
    <property type="entry name" value="Riboflavin_synthase-like_b-brl"/>
</dbReference>
<dbReference type="InterPro" id="IPR029063">
    <property type="entry name" value="SAM-dependent_MTases_sf"/>
</dbReference>
<dbReference type="Gene3D" id="3.40.50.150">
    <property type="entry name" value="Vaccinia Virus protein VP39"/>
    <property type="match status" value="1"/>
</dbReference>
<dbReference type="RefSeq" id="WP_141269514.1">
    <property type="nucleotide sequence ID" value="NZ_BJNW01000011.1"/>
</dbReference>
<dbReference type="EMBL" id="BJNW01000011">
    <property type="protein sequence ID" value="GEC99285.1"/>
    <property type="molecule type" value="Genomic_DNA"/>
</dbReference>
<dbReference type="Gene3D" id="3.40.50.80">
    <property type="entry name" value="Nucleotide-binding domain of ferredoxin-NADP reductase (FNR) module"/>
    <property type="match status" value="1"/>
</dbReference>